<evidence type="ECO:0000313" key="1">
    <source>
        <dbReference type="EMBL" id="KAJ4345373.1"/>
    </source>
</evidence>
<organism evidence="1 2">
    <name type="scientific">Didymosphaeria variabile</name>
    <dbReference type="NCBI Taxonomy" id="1932322"/>
    <lineage>
        <taxon>Eukaryota</taxon>
        <taxon>Fungi</taxon>
        <taxon>Dikarya</taxon>
        <taxon>Ascomycota</taxon>
        <taxon>Pezizomycotina</taxon>
        <taxon>Dothideomycetes</taxon>
        <taxon>Pleosporomycetidae</taxon>
        <taxon>Pleosporales</taxon>
        <taxon>Massarineae</taxon>
        <taxon>Didymosphaeriaceae</taxon>
        <taxon>Didymosphaeria</taxon>
    </lineage>
</organism>
<dbReference type="Proteomes" id="UP001140513">
    <property type="component" value="Unassembled WGS sequence"/>
</dbReference>
<dbReference type="GeneID" id="80915033"/>
<protein>
    <submittedName>
        <fullName evidence="1">Uncharacterized protein</fullName>
    </submittedName>
</protein>
<sequence length="204" mass="24288">MTDHQREPLMSFEDMLERCRSLLVDIFHDLPPILNMLEPWYLDRTRLFFIDELRDLLRGSPENMDTHDFIDAVERYKHASEAYDTIVDREESLDHLFQILKRMRDMVFGKVELAAEDEETLDWKEVTDAFESVYTMVRELKDDMRQHLFDHVYYFQQAHEEVDFGYEIKFPRYYAPPPEVTTVSITKVSAHDGKVVRVQTTVGS</sequence>
<keyword evidence="2" id="KW-1185">Reference proteome</keyword>
<dbReference type="RefSeq" id="XP_056065537.1">
    <property type="nucleotide sequence ID" value="XM_056220234.1"/>
</dbReference>
<evidence type="ECO:0000313" key="2">
    <source>
        <dbReference type="Proteomes" id="UP001140513"/>
    </source>
</evidence>
<dbReference type="AlphaFoldDB" id="A0A9W8XBE8"/>
<reference evidence="1" key="1">
    <citation type="submission" date="2022-10" db="EMBL/GenBank/DDBJ databases">
        <title>Tapping the CABI collections for fungal endophytes: first genome assemblies for Collariella, Neodidymelliopsis, Ascochyta clinopodiicola, Didymella pomorum, Didymosphaeria variabile, Neocosmospora piperis and Neocucurbitaria cava.</title>
        <authorList>
            <person name="Hill R."/>
        </authorList>
    </citation>
    <scope>NUCLEOTIDE SEQUENCE</scope>
    <source>
        <strain evidence="1">IMI 356815</strain>
    </source>
</reference>
<name>A0A9W8XBE8_9PLEO</name>
<comment type="caution">
    <text evidence="1">The sequence shown here is derived from an EMBL/GenBank/DDBJ whole genome shotgun (WGS) entry which is preliminary data.</text>
</comment>
<accession>A0A9W8XBE8</accession>
<gene>
    <name evidence="1" type="ORF">N0V89_011503</name>
</gene>
<dbReference type="EMBL" id="JAPEUX010000009">
    <property type="protein sequence ID" value="KAJ4345373.1"/>
    <property type="molecule type" value="Genomic_DNA"/>
</dbReference>
<proteinExistence type="predicted"/>